<protein>
    <submittedName>
        <fullName evidence="2">Uncharacterized protein YdgA (DUF945 family)</fullName>
    </submittedName>
</protein>
<accession>A0A840UFZ0</accession>
<dbReference type="InterPro" id="IPR010352">
    <property type="entry name" value="DUF945"/>
</dbReference>
<proteinExistence type="predicted"/>
<name>A0A840UFZ0_9GAMM</name>
<dbReference type="Proteomes" id="UP000591735">
    <property type="component" value="Unassembled WGS sequence"/>
</dbReference>
<feature type="chain" id="PRO_5033036976" evidence="1">
    <location>
        <begin position="23"/>
        <end position="430"/>
    </location>
</feature>
<evidence type="ECO:0000313" key="2">
    <source>
        <dbReference type="EMBL" id="MBB5319717.1"/>
    </source>
</evidence>
<reference evidence="2 3" key="1">
    <citation type="submission" date="2020-08" db="EMBL/GenBank/DDBJ databases">
        <title>Genomic Encyclopedia of Type Strains, Phase IV (KMG-IV): sequencing the most valuable type-strain genomes for metagenomic binning, comparative biology and taxonomic classification.</title>
        <authorList>
            <person name="Goeker M."/>
        </authorList>
    </citation>
    <scope>NUCLEOTIDE SEQUENCE [LARGE SCALE GENOMIC DNA]</scope>
    <source>
        <strain evidence="2 3">DSM 22359</strain>
    </source>
</reference>
<sequence>MKLKKWIVAGSAILVAAGAAPWGVGYVTEQQWFQAVDEVNRSQAFVTMETDQYQRGLLGADATGSLVVIDPSTGEHHRVDFRMTVSHGVTGSLMDFQPVDGWQPEGADWFPEGDPRLTLETRLWGSGVLELKMPVTRIQSPDGIENLRSSGGLARLDVGSMGQQADLLVVMPGLQLDSPEAQVSIDDFQAEQSMEWLSGDIWTGSGTMTIKQLSFLGPGAPRMTVEGLAVDSRSEANDDGSRLDSEVSFSLDSTRMEGQAYGPHRVTLSLEHLDVANWNDFSTNLAEMQALALQDPDDPQAAFEQQMVLMQRVNDSLQGLVAAGFSAGIPELSVSTPEGVVEGSLSLSHPELSEEERQQMLMVMQRLTGQVDLSLPAALAENYPSVRMQAAPLIKQGLLVEEGDRLVLEGRMKDMVLTINGQDLPLPPLF</sequence>
<comment type="caution">
    <text evidence="2">The sequence shown here is derived from an EMBL/GenBank/DDBJ whole genome shotgun (WGS) entry which is preliminary data.</text>
</comment>
<dbReference type="EMBL" id="JACHFE010000001">
    <property type="protein sequence ID" value="MBB5319717.1"/>
    <property type="molecule type" value="Genomic_DNA"/>
</dbReference>
<dbReference type="Pfam" id="PF06097">
    <property type="entry name" value="DUF945"/>
    <property type="match status" value="1"/>
</dbReference>
<evidence type="ECO:0000313" key="3">
    <source>
        <dbReference type="Proteomes" id="UP000591735"/>
    </source>
</evidence>
<feature type="signal peptide" evidence="1">
    <location>
        <begin position="1"/>
        <end position="22"/>
    </location>
</feature>
<dbReference type="AlphaFoldDB" id="A0A840UFZ0"/>
<keyword evidence="3" id="KW-1185">Reference proteome</keyword>
<keyword evidence="1" id="KW-0732">Signal</keyword>
<gene>
    <name evidence="2" type="ORF">HNR38_000185</name>
</gene>
<dbReference type="RefSeq" id="WP_183698835.1">
    <property type="nucleotide sequence ID" value="NZ_JACHFE010000001.1"/>
</dbReference>
<evidence type="ECO:0000256" key="1">
    <source>
        <dbReference type="SAM" id="SignalP"/>
    </source>
</evidence>
<organism evidence="2 3">
    <name type="scientific">Marinobacter oulmenensis</name>
    <dbReference type="NCBI Taxonomy" id="643747"/>
    <lineage>
        <taxon>Bacteria</taxon>
        <taxon>Pseudomonadati</taxon>
        <taxon>Pseudomonadota</taxon>
        <taxon>Gammaproteobacteria</taxon>
        <taxon>Pseudomonadales</taxon>
        <taxon>Marinobacteraceae</taxon>
        <taxon>Marinobacter</taxon>
    </lineage>
</organism>